<gene>
    <name evidence="11" type="ORF">BWD09_04195</name>
</gene>
<feature type="site" description="Transition state stabilizer" evidence="8">
    <location>
        <position position="131"/>
    </location>
</feature>
<comment type="similarity">
    <text evidence="9">Belongs to the glycosyltransferase group 1 family.</text>
</comment>
<dbReference type="GO" id="GO:0009244">
    <property type="term" value="P:lipopolysaccharide core region biosynthetic process"/>
    <property type="evidence" value="ECO:0007669"/>
    <property type="project" value="UniProtKB-UniRule"/>
</dbReference>
<comment type="subcellular location">
    <subcellularLocation>
        <location evidence="9">Cell membrane</location>
    </subcellularLocation>
</comment>
<reference evidence="12" key="1">
    <citation type="submission" date="2017-01" db="EMBL/GenBank/DDBJ databases">
        <authorList>
            <person name="Wolfgang W.J."/>
            <person name="Cole J."/>
            <person name="Wroblewski D."/>
            <person name="Mcginnis J."/>
            <person name="Musser K.A."/>
        </authorList>
    </citation>
    <scope>NUCLEOTIDE SEQUENCE [LARGE SCALE GENOMIC DNA]</scope>
    <source>
        <strain evidence="12">DSM 19151</strain>
    </source>
</reference>
<dbReference type="AlphaFoldDB" id="A0A1X3DDJ6"/>
<evidence type="ECO:0000256" key="1">
    <source>
        <dbReference type="ARBA" id="ARBA00004713"/>
    </source>
</evidence>
<evidence type="ECO:0000256" key="2">
    <source>
        <dbReference type="ARBA" id="ARBA00012621"/>
    </source>
</evidence>
<dbReference type="InterPro" id="IPR007507">
    <property type="entry name" value="Glycos_transf_N"/>
</dbReference>
<comment type="pathway">
    <text evidence="1 9">Bacterial outer membrane biogenesis; LPS core biosynthesis.</text>
</comment>
<dbReference type="Proteomes" id="UP000193118">
    <property type="component" value="Unassembled WGS sequence"/>
</dbReference>
<dbReference type="InterPro" id="IPR039901">
    <property type="entry name" value="Kdotransferase"/>
</dbReference>
<feature type="site" description="Transition state stabilizer" evidence="8">
    <location>
        <position position="207"/>
    </location>
</feature>
<dbReference type="UniPathway" id="UPA00958"/>
<dbReference type="CDD" id="cd01635">
    <property type="entry name" value="Glycosyltransferase_GTB-type"/>
    <property type="match status" value="1"/>
</dbReference>
<dbReference type="EMBL" id="MTBO01000006">
    <property type="protein sequence ID" value="OSI17960.1"/>
    <property type="molecule type" value="Genomic_DNA"/>
</dbReference>
<dbReference type="GeneID" id="94581908"/>
<dbReference type="GO" id="GO:0009245">
    <property type="term" value="P:lipid A biosynthetic process"/>
    <property type="evidence" value="ECO:0007669"/>
    <property type="project" value="TreeGrafter"/>
</dbReference>
<comment type="function">
    <text evidence="9">Involved in lipopolysaccharide (LPS) biosynthesis. Catalyzes the transfer of 3-deoxy-D-manno-octulosonate (Kdo) residue(s) from CMP-Kdo to lipid IV(A), the tetraacyldisaccharide-1,4'-bisphosphate precursor of lipid A.</text>
</comment>
<dbReference type="InterPro" id="IPR038107">
    <property type="entry name" value="Glycos_transf_N_sf"/>
</dbReference>
<dbReference type="NCBIfam" id="NF004386">
    <property type="entry name" value="PRK05749.1-2"/>
    <property type="match status" value="1"/>
</dbReference>
<name>A0A1X3DDJ6_9NEIS</name>
<dbReference type="GO" id="GO:0043842">
    <property type="term" value="F:Kdo transferase activity"/>
    <property type="evidence" value="ECO:0007669"/>
    <property type="project" value="UniProtKB-EC"/>
</dbReference>
<dbReference type="Gene3D" id="3.40.50.2000">
    <property type="entry name" value="Glycogen Phosphorylase B"/>
    <property type="match status" value="1"/>
</dbReference>
<comment type="caution">
    <text evidence="11">The sequence shown here is derived from an EMBL/GenBank/DDBJ whole genome shotgun (WGS) entry which is preliminary data.</text>
</comment>
<organism evidence="11 12">
    <name type="scientific">Neisseria dentiae</name>
    <dbReference type="NCBI Taxonomy" id="194197"/>
    <lineage>
        <taxon>Bacteria</taxon>
        <taxon>Pseudomonadati</taxon>
        <taxon>Pseudomonadota</taxon>
        <taxon>Betaproteobacteria</taxon>
        <taxon>Neisseriales</taxon>
        <taxon>Neisseriaceae</taxon>
        <taxon>Neisseria</taxon>
    </lineage>
</organism>
<evidence type="ECO:0000256" key="9">
    <source>
        <dbReference type="RuleBase" id="RU365103"/>
    </source>
</evidence>
<keyword evidence="9" id="KW-1003">Cell membrane</keyword>
<keyword evidence="9" id="KW-0448">Lipopolysaccharide biosynthesis</keyword>
<dbReference type="Gene3D" id="3.40.50.11720">
    <property type="entry name" value="3-Deoxy-D-manno-octulosonic-acid transferase, N-terminal domain"/>
    <property type="match status" value="1"/>
</dbReference>
<evidence type="ECO:0000256" key="4">
    <source>
        <dbReference type="ARBA" id="ARBA00022679"/>
    </source>
</evidence>
<evidence type="ECO:0000256" key="6">
    <source>
        <dbReference type="ARBA" id="ARBA00049183"/>
    </source>
</evidence>
<proteinExistence type="inferred from homology"/>
<evidence type="ECO:0000256" key="8">
    <source>
        <dbReference type="PIRSR" id="PIRSR639901-2"/>
    </source>
</evidence>
<keyword evidence="12" id="KW-1185">Reference proteome</keyword>
<dbReference type="RefSeq" id="WP_085365496.1">
    <property type="nucleotide sequence ID" value="NZ_CAUJPZ010000014.1"/>
</dbReference>
<dbReference type="STRING" id="194197.BWD09_04195"/>
<evidence type="ECO:0000256" key="5">
    <source>
        <dbReference type="ARBA" id="ARBA00031445"/>
    </source>
</evidence>
<evidence type="ECO:0000313" key="11">
    <source>
        <dbReference type="EMBL" id="OSI17960.1"/>
    </source>
</evidence>
<dbReference type="Pfam" id="PF04413">
    <property type="entry name" value="Glycos_transf_N"/>
    <property type="match status" value="1"/>
</dbReference>
<evidence type="ECO:0000256" key="7">
    <source>
        <dbReference type="PIRSR" id="PIRSR639901-1"/>
    </source>
</evidence>
<sequence>MNTTRWFYTQLWHIAPFFIRRYLKKRGAKAPAYLEHWGERFGSAQKNPVQQPVWVHAVSVGETRAAGPLIRELRSYFPDAPLLLTQMTPTGRAAAEALYPDAQCRYLPYDKPEWVRRFLQEHRPRFGILMETEIWPNLMHGCAEENVPLFLANARLSEKSQNGYLKVRRLVEPAMQTLRGCYAQTAADAERLHLIGASNVHVCGNTKYDITPTGDMHELAATFRSRIGSRAVTVCASTREYKGVDEAELLLQAWRAYHGDALLVIVPRHPERFQTAYDTAVRLGFKTQKRSDNEAIAADTRVWIGDSMGEMMAYYLAADVAFVGGSLVDTGCQNLIEPVACGVPTLFGPSTYNFAAAARGAVEAGAAKQVFSAQEWQYTAAQWLADAETRNRYAACAEAFVGKHRGASRRMAERIAETVQEI</sequence>
<dbReference type="PANTHER" id="PTHR42755:SF1">
    <property type="entry name" value="3-DEOXY-D-MANNO-OCTULOSONIC ACID TRANSFERASE, MITOCHONDRIAL-RELATED"/>
    <property type="match status" value="1"/>
</dbReference>
<dbReference type="OrthoDB" id="9789797at2"/>
<dbReference type="SUPFAM" id="SSF53756">
    <property type="entry name" value="UDP-Glycosyltransferase/glycogen phosphorylase"/>
    <property type="match status" value="1"/>
</dbReference>
<feature type="domain" description="3-deoxy-D-manno-octulosonic-acid transferase N-terminal" evidence="10">
    <location>
        <begin position="35"/>
        <end position="210"/>
    </location>
</feature>
<dbReference type="EC" id="2.4.99.12" evidence="2 9"/>
<accession>A0A1X3DDJ6</accession>
<keyword evidence="4 9" id="KW-0808">Transferase</keyword>
<dbReference type="GO" id="GO:0005886">
    <property type="term" value="C:plasma membrane"/>
    <property type="evidence" value="ECO:0007669"/>
    <property type="project" value="UniProtKB-SubCell"/>
</dbReference>
<dbReference type="PANTHER" id="PTHR42755">
    <property type="entry name" value="3-DEOXY-MANNO-OCTULOSONATE CYTIDYLYLTRANSFERASE"/>
    <property type="match status" value="1"/>
</dbReference>
<keyword evidence="9" id="KW-0472">Membrane</keyword>
<evidence type="ECO:0000313" key="12">
    <source>
        <dbReference type="Proteomes" id="UP000193118"/>
    </source>
</evidence>
<dbReference type="FunFam" id="3.40.50.11720:FF:000001">
    <property type="entry name" value="3-deoxy-D-manno-octulosonic acid transferase"/>
    <property type="match status" value="1"/>
</dbReference>
<evidence type="ECO:0000259" key="10">
    <source>
        <dbReference type="Pfam" id="PF04413"/>
    </source>
</evidence>
<feature type="active site" description="Proton acceptor" evidence="7">
    <location>
        <position position="62"/>
    </location>
</feature>
<evidence type="ECO:0000256" key="3">
    <source>
        <dbReference type="ARBA" id="ARBA00019077"/>
    </source>
</evidence>
<protein>
    <recommendedName>
        <fullName evidence="3 9">3-deoxy-D-manno-octulosonic acid transferase</fullName>
        <shortName evidence="9">Kdo transferase</shortName>
        <ecNumber evidence="2 9">2.4.99.12</ecNumber>
    </recommendedName>
    <alternativeName>
        <fullName evidence="5 9">Lipid IV(A) 3-deoxy-D-manno-octulosonic acid transferase</fullName>
    </alternativeName>
</protein>
<comment type="catalytic activity">
    <reaction evidence="6 9">
        <text>lipid IVA (E. coli) + CMP-3-deoxy-beta-D-manno-octulosonate = alpha-Kdo-(2-&gt;6)-lipid IVA (E. coli) + CMP + H(+)</text>
        <dbReference type="Rhea" id="RHEA:28066"/>
        <dbReference type="ChEBI" id="CHEBI:15378"/>
        <dbReference type="ChEBI" id="CHEBI:58603"/>
        <dbReference type="ChEBI" id="CHEBI:60364"/>
        <dbReference type="ChEBI" id="CHEBI:60377"/>
        <dbReference type="ChEBI" id="CHEBI:85987"/>
        <dbReference type="EC" id="2.4.99.12"/>
    </reaction>
</comment>